<dbReference type="HOGENOM" id="CLU_097099_2_0_11"/>
<dbReference type="AlphaFoldDB" id="S5TI47"/>
<dbReference type="SUPFAM" id="SSF54975">
    <property type="entry name" value="Acylphosphatase/BLUF domain-like"/>
    <property type="match status" value="1"/>
</dbReference>
<protein>
    <recommendedName>
        <fullName evidence="1">BLUF domain-containing protein</fullName>
    </recommendedName>
</protein>
<dbReference type="GO" id="GO:0071949">
    <property type="term" value="F:FAD binding"/>
    <property type="evidence" value="ECO:0007669"/>
    <property type="project" value="InterPro"/>
</dbReference>
<dbReference type="PROSITE" id="PS50925">
    <property type="entry name" value="BLUF"/>
    <property type="match status" value="1"/>
</dbReference>
<dbReference type="PATRIC" id="fig|1224163.3.peg.1080"/>
<dbReference type="Proteomes" id="UP000015388">
    <property type="component" value="Chromosome"/>
</dbReference>
<dbReference type="KEGG" id="cmd:B841_05390"/>
<evidence type="ECO:0000313" key="3">
    <source>
        <dbReference type="Proteomes" id="UP000015388"/>
    </source>
</evidence>
<evidence type="ECO:0000313" key="2">
    <source>
        <dbReference type="EMBL" id="AGS34551.1"/>
    </source>
</evidence>
<dbReference type="RefSeq" id="WP_020934484.1">
    <property type="nucleotide sequence ID" value="NC_021915.1"/>
</dbReference>
<dbReference type="EMBL" id="CP003924">
    <property type="protein sequence ID" value="AGS34551.1"/>
    <property type="molecule type" value="Genomic_DNA"/>
</dbReference>
<proteinExistence type="predicted"/>
<feature type="domain" description="BLUF" evidence="1">
    <location>
        <begin position="18"/>
        <end position="109"/>
    </location>
</feature>
<organism evidence="2 3">
    <name type="scientific">Corynebacterium maris DSM 45190</name>
    <dbReference type="NCBI Taxonomy" id="1224163"/>
    <lineage>
        <taxon>Bacteria</taxon>
        <taxon>Bacillati</taxon>
        <taxon>Actinomycetota</taxon>
        <taxon>Actinomycetes</taxon>
        <taxon>Mycobacteriales</taxon>
        <taxon>Corynebacteriaceae</taxon>
        <taxon>Corynebacterium</taxon>
    </lineage>
</organism>
<dbReference type="InterPro" id="IPR036046">
    <property type="entry name" value="Acylphosphatase-like_dom_sf"/>
</dbReference>
<name>S5TI47_9CORY</name>
<gene>
    <name evidence="2" type="ORF">B841_05390</name>
</gene>
<dbReference type="STRING" id="1224163.B841_05390"/>
<accession>S5TI47</accession>
<keyword evidence="3" id="KW-1185">Reference proteome</keyword>
<dbReference type="SMART" id="SM01034">
    <property type="entry name" value="BLUF"/>
    <property type="match status" value="1"/>
</dbReference>
<evidence type="ECO:0000259" key="1">
    <source>
        <dbReference type="PROSITE" id="PS50925"/>
    </source>
</evidence>
<dbReference type="Pfam" id="PF04940">
    <property type="entry name" value="BLUF"/>
    <property type="match status" value="1"/>
</dbReference>
<reference evidence="2 3" key="1">
    <citation type="submission" date="2012-11" db="EMBL/GenBank/DDBJ databases">
        <title>The complete genome sequence of Corynebacterium maris Coryn-1 (=DSM 45190).</title>
        <authorList>
            <person name="Schaffert L."/>
            <person name="Albersmeier A."/>
            <person name="Kalinowski J."/>
            <person name="Ruckert C."/>
        </authorList>
    </citation>
    <scope>NUCLEOTIDE SEQUENCE [LARGE SCALE GENOMIC DNA]</scope>
    <source>
        <strain evidence="3">Coryn-1</strain>
    </source>
</reference>
<dbReference type="Gene3D" id="3.30.70.100">
    <property type="match status" value="1"/>
</dbReference>
<sequence>MAHTDRPRPDGVMYAGKLKYLVYTSVAAPGLNDDDLDAILAVARRHNASADITGLLLLRGGMFVQFLEGTAEDIDQLLASIRRDERHTDVKVIIEEPVDRRRFPDWRMGFRRPRETAAPRRGGVRDSFHDLTSGSAREVVERAATEFSLWFRVTEGVTG</sequence>
<dbReference type="InterPro" id="IPR007024">
    <property type="entry name" value="BLUF_domain"/>
</dbReference>
<dbReference type="GO" id="GO:0009882">
    <property type="term" value="F:blue light photoreceptor activity"/>
    <property type="evidence" value="ECO:0007669"/>
    <property type="project" value="InterPro"/>
</dbReference>
<dbReference type="eggNOG" id="COG3431">
    <property type="taxonomic scope" value="Bacteria"/>
</dbReference>